<dbReference type="EMBL" id="FOHJ01000001">
    <property type="protein sequence ID" value="SES76368.1"/>
    <property type="molecule type" value="Genomic_DNA"/>
</dbReference>
<dbReference type="STRING" id="237682.SAMN05421676_101390"/>
<dbReference type="Pfam" id="PF13193">
    <property type="entry name" value="AMP-binding_C"/>
    <property type="match status" value="1"/>
</dbReference>
<evidence type="ECO:0000259" key="4">
    <source>
        <dbReference type="Pfam" id="PF00501"/>
    </source>
</evidence>
<reference evidence="7" key="1">
    <citation type="submission" date="2016-10" db="EMBL/GenBank/DDBJ databases">
        <authorList>
            <person name="Varghese N."/>
            <person name="Submissions S."/>
        </authorList>
    </citation>
    <scope>NUCLEOTIDE SEQUENCE [LARGE SCALE GENOMIC DNA]</scope>
    <source>
        <strain evidence="7">CGMCC 1.3566</strain>
    </source>
</reference>
<dbReference type="Gene3D" id="3.40.50.12780">
    <property type="entry name" value="N-terminal domain of ligase-like"/>
    <property type="match status" value="1"/>
</dbReference>
<evidence type="ECO:0000256" key="2">
    <source>
        <dbReference type="ARBA" id="ARBA00022598"/>
    </source>
</evidence>
<keyword evidence="3" id="KW-0812">Transmembrane</keyword>
<dbReference type="InterPro" id="IPR000873">
    <property type="entry name" value="AMP-dep_synth/lig_dom"/>
</dbReference>
<comment type="similarity">
    <text evidence="1">Belongs to the ATP-dependent AMP-binding enzyme family.</text>
</comment>
<accession>A0A1H9Z494</accession>
<dbReference type="Gene3D" id="3.30.300.30">
    <property type="match status" value="1"/>
</dbReference>
<dbReference type="InterPro" id="IPR025110">
    <property type="entry name" value="AMP-bd_C"/>
</dbReference>
<gene>
    <name evidence="6" type="ORF">SAMN05421676_101390</name>
</gene>
<evidence type="ECO:0000313" key="7">
    <source>
        <dbReference type="Proteomes" id="UP000199095"/>
    </source>
</evidence>
<keyword evidence="3" id="KW-1133">Transmembrane helix</keyword>
<organism evidence="6 7">
    <name type="scientific">Salinibacillus kushneri</name>
    <dbReference type="NCBI Taxonomy" id="237682"/>
    <lineage>
        <taxon>Bacteria</taxon>
        <taxon>Bacillati</taxon>
        <taxon>Bacillota</taxon>
        <taxon>Bacilli</taxon>
        <taxon>Bacillales</taxon>
        <taxon>Bacillaceae</taxon>
        <taxon>Salinibacillus</taxon>
    </lineage>
</organism>
<dbReference type="GO" id="GO:0006631">
    <property type="term" value="P:fatty acid metabolic process"/>
    <property type="evidence" value="ECO:0007669"/>
    <property type="project" value="TreeGrafter"/>
</dbReference>
<feature type="transmembrane region" description="Helical" evidence="3">
    <location>
        <begin position="93"/>
        <end position="112"/>
    </location>
</feature>
<keyword evidence="7" id="KW-1185">Reference proteome</keyword>
<dbReference type="InterPro" id="IPR042099">
    <property type="entry name" value="ANL_N_sf"/>
</dbReference>
<sequence>MQTTVNQKNVAERRQALENRFPIWPRDTIASHFEKACSQYKTKPFLYISDVEVTYQNLWEKAVKYAKAFLKLGVRRRDHIAVLMDNHEDYPSLLIASSMIGAVFIPLNAMLAKNELSYLLQQSDSRFLIVQETIKNKKHGMAISELLNTPEFMENSPLEQVISIPNEDANPVDDRFQTWHDFVKGAHSIQDYKLKEKRNLARYPDEVAIIMYTSGSTGNPKGVMLTDDMLLRCAYSTCISRAIEEGRVTFAPLPFYHCFAIIEAILAMSFVGGSMISALGASPLASLQLMEKYKANDYLCVPSTLVPLLNHPRVSEYDLSNLFAMWCGAAAAPIPVWEKAVEVLGLSEVITGYGQTEVSSSGVTTEIGDPVERISSRVGRPKLGGVSGMPEFNGSTVEYKTIDRDTGEDLPEGSIGELAVRGVTVTHGYYNKPEETAKVIDKDGWLRTGDVGRMDENGYIQLLGRSKELYKVSGELVSPREVEIVISQHPSVNQVNVIGVPDKVTTEAGAAFVEVKSGEKLTRKDIVEWCSSRLARFKIPRHVWFVEPADWPMTSTGKVQKFRLQEIAEERLKTRKRSWYSKGELRK</sequence>
<evidence type="ECO:0000256" key="1">
    <source>
        <dbReference type="ARBA" id="ARBA00006432"/>
    </source>
</evidence>
<dbReference type="Pfam" id="PF00501">
    <property type="entry name" value="AMP-binding"/>
    <property type="match status" value="1"/>
</dbReference>
<feature type="domain" description="AMP-binding enzyme C-terminal" evidence="5">
    <location>
        <begin position="481"/>
        <end position="558"/>
    </location>
</feature>
<dbReference type="InterPro" id="IPR045851">
    <property type="entry name" value="AMP-bd_C_sf"/>
</dbReference>
<dbReference type="PANTHER" id="PTHR43201:SF5">
    <property type="entry name" value="MEDIUM-CHAIN ACYL-COA LIGASE ACSF2, MITOCHONDRIAL"/>
    <property type="match status" value="1"/>
</dbReference>
<dbReference type="PANTHER" id="PTHR43201">
    <property type="entry name" value="ACYL-COA SYNTHETASE"/>
    <property type="match status" value="1"/>
</dbReference>
<name>A0A1H9Z494_9BACI</name>
<evidence type="ECO:0000256" key="3">
    <source>
        <dbReference type="SAM" id="Phobius"/>
    </source>
</evidence>
<dbReference type="AlphaFoldDB" id="A0A1H9Z494"/>
<evidence type="ECO:0000313" key="6">
    <source>
        <dbReference type="EMBL" id="SES76368.1"/>
    </source>
</evidence>
<dbReference type="InterPro" id="IPR020845">
    <property type="entry name" value="AMP-binding_CS"/>
</dbReference>
<dbReference type="RefSeq" id="WP_093131404.1">
    <property type="nucleotide sequence ID" value="NZ_FOHJ01000001.1"/>
</dbReference>
<dbReference type="SUPFAM" id="SSF56801">
    <property type="entry name" value="Acetyl-CoA synthetase-like"/>
    <property type="match status" value="1"/>
</dbReference>
<proteinExistence type="inferred from homology"/>
<keyword evidence="3" id="KW-0472">Membrane</keyword>
<evidence type="ECO:0000259" key="5">
    <source>
        <dbReference type="Pfam" id="PF13193"/>
    </source>
</evidence>
<feature type="domain" description="AMP-dependent synthetase/ligase" evidence="4">
    <location>
        <begin position="33"/>
        <end position="430"/>
    </location>
</feature>
<dbReference type="Proteomes" id="UP000199095">
    <property type="component" value="Unassembled WGS sequence"/>
</dbReference>
<keyword evidence="2" id="KW-0436">Ligase</keyword>
<protein>
    <submittedName>
        <fullName evidence="6">Fatty-acyl-CoA synthase</fullName>
    </submittedName>
</protein>
<dbReference type="OrthoDB" id="9778383at2"/>
<dbReference type="GO" id="GO:0031956">
    <property type="term" value="F:medium-chain fatty acid-CoA ligase activity"/>
    <property type="evidence" value="ECO:0007669"/>
    <property type="project" value="TreeGrafter"/>
</dbReference>
<dbReference type="PROSITE" id="PS00455">
    <property type="entry name" value="AMP_BINDING"/>
    <property type="match status" value="1"/>
</dbReference>